<dbReference type="Proteomes" id="UP000886657">
    <property type="component" value="Unassembled WGS sequence"/>
</dbReference>
<name>A0A9D7XIU9_9BACT</name>
<accession>A0A9D7XIU9</accession>
<gene>
    <name evidence="1" type="ORF">IPP58_14430</name>
</gene>
<comment type="caution">
    <text evidence="1">The sequence shown here is derived from an EMBL/GenBank/DDBJ whole genome shotgun (WGS) entry which is preliminary data.</text>
</comment>
<organism evidence="1 2">
    <name type="scientific">Candidatus Geothrix skivensis</name>
    <dbReference type="NCBI Taxonomy" id="2954439"/>
    <lineage>
        <taxon>Bacteria</taxon>
        <taxon>Pseudomonadati</taxon>
        <taxon>Acidobacteriota</taxon>
        <taxon>Holophagae</taxon>
        <taxon>Holophagales</taxon>
        <taxon>Holophagaceae</taxon>
        <taxon>Geothrix</taxon>
    </lineage>
</organism>
<dbReference type="InterPro" id="IPR024447">
    <property type="entry name" value="YXWGXW_rpt"/>
</dbReference>
<proteinExistence type="predicted"/>
<sequence>MRRPGRNHVWIAGYWDRQDDRWAWAPGRWERPGQRGSSWVRARYHREGDAYRYEPGHWSHQRLEEGEDYRRWRKDHGRGHDKQHGHDRDR</sequence>
<protein>
    <submittedName>
        <fullName evidence="1">YXWGXW repeat-containing protein</fullName>
    </submittedName>
</protein>
<evidence type="ECO:0000313" key="2">
    <source>
        <dbReference type="Proteomes" id="UP000886657"/>
    </source>
</evidence>
<dbReference type="Pfam" id="PF12779">
    <property type="entry name" value="WXXGXW"/>
    <property type="match status" value="2"/>
</dbReference>
<dbReference type="AlphaFoldDB" id="A0A9D7XIU9"/>
<dbReference type="EMBL" id="JADKIO010000011">
    <property type="protein sequence ID" value="MBK9797657.1"/>
    <property type="molecule type" value="Genomic_DNA"/>
</dbReference>
<reference evidence="1" key="1">
    <citation type="submission" date="2020-10" db="EMBL/GenBank/DDBJ databases">
        <title>Connecting structure to function with the recovery of over 1000 high-quality activated sludge metagenome-assembled genomes encoding full-length rRNA genes using long-read sequencing.</title>
        <authorList>
            <person name="Singleton C.M."/>
            <person name="Petriglieri F."/>
            <person name="Kristensen J.M."/>
            <person name="Kirkegaard R.H."/>
            <person name="Michaelsen T.Y."/>
            <person name="Andersen M.H."/>
            <person name="Karst S.M."/>
            <person name="Dueholm M.S."/>
            <person name="Nielsen P.H."/>
            <person name="Albertsen M."/>
        </authorList>
    </citation>
    <scope>NUCLEOTIDE SEQUENCE</scope>
    <source>
        <strain evidence="1">Skiv_18-Q3-R9-52_MAXAC.067</strain>
    </source>
</reference>
<evidence type="ECO:0000313" key="1">
    <source>
        <dbReference type="EMBL" id="MBK9797657.1"/>
    </source>
</evidence>